<keyword evidence="4 7" id="KW-0472">Membrane</keyword>
<dbReference type="GO" id="GO:0016020">
    <property type="term" value="C:membrane"/>
    <property type="evidence" value="ECO:0007669"/>
    <property type="project" value="UniProtKB-SubCell"/>
</dbReference>
<evidence type="ECO:0000259" key="8">
    <source>
        <dbReference type="Pfam" id="PF20684"/>
    </source>
</evidence>
<evidence type="ECO:0000313" key="9">
    <source>
        <dbReference type="EMBL" id="KAH7126523.1"/>
    </source>
</evidence>
<dbReference type="InterPro" id="IPR052337">
    <property type="entry name" value="SAT4-like"/>
</dbReference>
<evidence type="ECO:0000256" key="5">
    <source>
        <dbReference type="ARBA" id="ARBA00038359"/>
    </source>
</evidence>
<dbReference type="PANTHER" id="PTHR33048">
    <property type="entry name" value="PTH11-LIKE INTEGRAL MEMBRANE PROTEIN (AFU_ORTHOLOGUE AFUA_5G11245)"/>
    <property type="match status" value="1"/>
</dbReference>
<comment type="subcellular location">
    <subcellularLocation>
        <location evidence="1">Membrane</location>
        <topology evidence="1">Multi-pass membrane protein</topology>
    </subcellularLocation>
</comment>
<feature type="domain" description="Rhodopsin" evidence="8">
    <location>
        <begin position="28"/>
        <end position="273"/>
    </location>
</feature>
<comment type="caution">
    <text evidence="9">The sequence shown here is derived from an EMBL/GenBank/DDBJ whole genome shotgun (WGS) entry which is preliminary data.</text>
</comment>
<accession>A0A9P9DW65</accession>
<dbReference type="Proteomes" id="UP000717696">
    <property type="component" value="Unassembled WGS sequence"/>
</dbReference>
<evidence type="ECO:0000256" key="3">
    <source>
        <dbReference type="ARBA" id="ARBA00022989"/>
    </source>
</evidence>
<feature type="transmembrane region" description="Helical" evidence="7">
    <location>
        <begin position="131"/>
        <end position="154"/>
    </location>
</feature>
<evidence type="ECO:0000256" key="2">
    <source>
        <dbReference type="ARBA" id="ARBA00022692"/>
    </source>
</evidence>
<organism evidence="9 10">
    <name type="scientific">Dactylonectria estremocensis</name>
    <dbReference type="NCBI Taxonomy" id="1079267"/>
    <lineage>
        <taxon>Eukaryota</taxon>
        <taxon>Fungi</taxon>
        <taxon>Dikarya</taxon>
        <taxon>Ascomycota</taxon>
        <taxon>Pezizomycotina</taxon>
        <taxon>Sordariomycetes</taxon>
        <taxon>Hypocreomycetidae</taxon>
        <taxon>Hypocreales</taxon>
        <taxon>Nectriaceae</taxon>
        <taxon>Dactylonectria</taxon>
    </lineage>
</organism>
<evidence type="ECO:0000256" key="6">
    <source>
        <dbReference type="SAM" id="MobiDB-lite"/>
    </source>
</evidence>
<evidence type="ECO:0000256" key="1">
    <source>
        <dbReference type="ARBA" id="ARBA00004141"/>
    </source>
</evidence>
<dbReference type="OrthoDB" id="444631at2759"/>
<gene>
    <name evidence="9" type="ORF">B0J13DRAFT_149012</name>
</gene>
<comment type="similarity">
    <text evidence="5">Belongs to the SAT4 family.</text>
</comment>
<dbReference type="Pfam" id="PF20684">
    <property type="entry name" value="Fung_rhodopsin"/>
    <property type="match status" value="1"/>
</dbReference>
<feature type="transmembrane region" description="Helical" evidence="7">
    <location>
        <begin position="175"/>
        <end position="200"/>
    </location>
</feature>
<dbReference type="PANTHER" id="PTHR33048:SF92">
    <property type="entry name" value="INTEGRAL MEMBRANE PROTEIN"/>
    <property type="match status" value="1"/>
</dbReference>
<sequence>MGVHKPGPVDVLVAGFLLLAIAAAVIIARVYLRLSIQKRHLIVSDVLMCTAWVAGCVQTCFGIVLMNLGGLDPHALSDMSGFHTDPKKISELFKMLWMFNIPFFSTLYLCKAALLSMYLPIFPIFMGKRRIFLWMTIVFVFLSYLITMVLLFCICTPIESVWDLEPRSCPDSRKLIFFVLTWALHLFGDLLVFVLPWLVLHGINNMTQNLKAGLYVTFLLGIITIVISIVRYTSLSGRKSTVTSVSTIALWTTLEANLGIVIACLPSLRPYFGRTEQSVKKSSTTEQSSEEPKAGFVLISPCSNSRNTTNQPISHAMENQSDVELAQGIFGGGGFHDGSIESTSRQSEGTQTRDDAS</sequence>
<feature type="region of interest" description="Disordered" evidence="6">
    <location>
        <begin position="327"/>
        <end position="357"/>
    </location>
</feature>
<keyword evidence="2 7" id="KW-0812">Transmembrane</keyword>
<feature type="transmembrane region" description="Helical" evidence="7">
    <location>
        <begin position="212"/>
        <end position="230"/>
    </location>
</feature>
<dbReference type="AlphaFoldDB" id="A0A9P9DW65"/>
<protein>
    <recommendedName>
        <fullName evidence="8">Rhodopsin domain-containing protein</fullName>
    </recommendedName>
</protein>
<feature type="compositionally biased region" description="Polar residues" evidence="6">
    <location>
        <begin position="340"/>
        <end position="350"/>
    </location>
</feature>
<dbReference type="EMBL" id="JAGMUU010000023">
    <property type="protein sequence ID" value="KAH7126523.1"/>
    <property type="molecule type" value="Genomic_DNA"/>
</dbReference>
<evidence type="ECO:0000256" key="7">
    <source>
        <dbReference type="SAM" id="Phobius"/>
    </source>
</evidence>
<name>A0A9P9DW65_9HYPO</name>
<keyword evidence="3 7" id="KW-1133">Transmembrane helix</keyword>
<feature type="transmembrane region" description="Helical" evidence="7">
    <location>
        <begin position="12"/>
        <end position="32"/>
    </location>
</feature>
<keyword evidence="10" id="KW-1185">Reference proteome</keyword>
<proteinExistence type="inferred from homology"/>
<evidence type="ECO:0000256" key="4">
    <source>
        <dbReference type="ARBA" id="ARBA00023136"/>
    </source>
</evidence>
<reference evidence="9" key="1">
    <citation type="journal article" date="2021" name="Nat. Commun.">
        <title>Genetic determinants of endophytism in the Arabidopsis root mycobiome.</title>
        <authorList>
            <person name="Mesny F."/>
            <person name="Miyauchi S."/>
            <person name="Thiergart T."/>
            <person name="Pickel B."/>
            <person name="Atanasova L."/>
            <person name="Karlsson M."/>
            <person name="Huettel B."/>
            <person name="Barry K.W."/>
            <person name="Haridas S."/>
            <person name="Chen C."/>
            <person name="Bauer D."/>
            <person name="Andreopoulos W."/>
            <person name="Pangilinan J."/>
            <person name="LaButti K."/>
            <person name="Riley R."/>
            <person name="Lipzen A."/>
            <person name="Clum A."/>
            <person name="Drula E."/>
            <person name="Henrissat B."/>
            <person name="Kohler A."/>
            <person name="Grigoriev I.V."/>
            <person name="Martin F.M."/>
            <person name="Hacquard S."/>
        </authorList>
    </citation>
    <scope>NUCLEOTIDE SEQUENCE</scope>
    <source>
        <strain evidence="9">MPI-CAGE-AT-0021</strain>
    </source>
</reference>
<evidence type="ECO:0000313" key="10">
    <source>
        <dbReference type="Proteomes" id="UP000717696"/>
    </source>
</evidence>
<dbReference type="InterPro" id="IPR049326">
    <property type="entry name" value="Rhodopsin_dom_fungi"/>
</dbReference>
<feature type="transmembrane region" description="Helical" evidence="7">
    <location>
        <begin position="96"/>
        <end position="119"/>
    </location>
</feature>